<feature type="region of interest" description="Disordered" evidence="1">
    <location>
        <begin position="57"/>
        <end position="97"/>
    </location>
</feature>
<evidence type="ECO:0008006" key="4">
    <source>
        <dbReference type="Google" id="ProtNLM"/>
    </source>
</evidence>
<evidence type="ECO:0000256" key="1">
    <source>
        <dbReference type="SAM" id="MobiDB-lite"/>
    </source>
</evidence>
<keyword evidence="3" id="KW-1185">Reference proteome</keyword>
<gene>
    <name evidence="2" type="ORF">NSO95_15155</name>
</gene>
<feature type="region of interest" description="Disordered" evidence="1">
    <location>
        <begin position="180"/>
        <end position="310"/>
    </location>
</feature>
<feature type="compositionally biased region" description="Pro residues" evidence="1">
    <location>
        <begin position="292"/>
        <end position="301"/>
    </location>
</feature>
<sequence>MSIVLRQIFQRGRGTAPLVRPRPPAPFETGMAVATIEQPGFEQSFEIETAPFAPSVGPVSPPDTPMANGARPLEPDSSANPLREAAGAADQSGESETRLLPPAALETLAPRGVAAIDTAQPEAHPVSLEIERANDHAAEPTASADDTKDAQTGLVAGPNIAVARRSLAEMPAGSSQLVAAPSAKAMPPSATALAGEPSGGEPADRAVDAAKAAVMEDEPAAQQTPAARHDASSPIAESKTLTVPANPAHGDRIHPAAPPAHNSGPSPRSIAAPAPTPPPAIEIRIGRIDVTVPPPATPTAPRPAEVGMSLDAFIAETRQ</sequence>
<comment type="caution">
    <text evidence="2">The sequence shown here is derived from an EMBL/GenBank/DDBJ whole genome shotgun (WGS) entry which is preliminary data.</text>
</comment>
<evidence type="ECO:0000313" key="3">
    <source>
        <dbReference type="Proteomes" id="UP001206067"/>
    </source>
</evidence>
<protein>
    <recommendedName>
        <fullName evidence="4">Flagellar hook-length control protein FliK</fullName>
    </recommendedName>
</protein>
<reference evidence="2 3" key="1">
    <citation type="submission" date="2022-08" db="EMBL/GenBank/DDBJ databases">
        <title>Polyphasic taxonomy analysis of Qipengyuania sp.RS5-5.</title>
        <authorList>
            <person name="Xamxidin M."/>
            <person name="Wu M."/>
        </authorList>
    </citation>
    <scope>NUCLEOTIDE SEQUENCE [LARGE SCALE GENOMIC DNA]</scope>
    <source>
        <strain evidence="2 3">RS5-5</strain>
    </source>
</reference>
<dbReference type="RefSeq" id="WP_257597172.1">
    <property type="nucleotide sequence ID" value="NZ_JANKHH010000008.1"/>
</dbReference>
<name>A0ABT1XVI7_9SPHN</name>
<dbReference type="EMBL" id="JANKHH010000008">
    <property type="protein sequence ID" value="MCR2835282.1"/>
    <property type="molecule type" value="Genomic_DNA"/>
</dbReference>
<organism evidence="2 3">
    <name type="scientific">Parerythrobacter lacustris</name>
    <dbReference type="NCBI Taxonomy" id="2969984"/>
    <lineage>
        <taxon>Bacteria</taxon>
        <taxon>Pseudomonadati</taxon>
        <taxon>Pseudomonadota</taxon>
        <taxon>Alphaproteobacteria</taxon>
        <taxon>Sphingomonadales</taxon>
        <taxon>Erythrobacteraceae</taxon>
        <taxon>Parerythrobacter</taxon>
    </lineage>
</organism>
<dbReference type="Proteomes" id="UP001206067">
    <property type="component" value="Unassembled WGS sequence"/>
</dbReference>
<evidence type="ECO:0000313" key="2">
    <source>
        <dbReference type="EMBL" id="MCR2835282.1"/>
    </source>
</evidence>
<feature type="compositionally biased region" description="Low complexity" evidence="1">
    <location>
        <begin position="180"/>
        <end position="192"/>
    </location>
</feature>
<proteinExistence type="predicted"/>
<accession>A0ABT1XVI7</accession>